<dbReference type="RefSeq" id="WP_340526280.1">
    <property type="nucleotide sequence ID" value="NZ_JBBLXS010000736.1"/>
</dbReference>
<evidence type="ECO:0000313" key="2">
    <source>
        <dbReference type="EMBL" id="MEK0188735.1"/>
    </source>
</evidence>
<dbReference type="PANTHER" id="PTHR33360:SF2">
    <property type="entry name" value="TRANSPOSASE FOR INSERTION SEQUENCE ELEMENT IS200"/>
    <property type="match status" value="1"/>
</dbReference>
<organism evidence="2 3">
    <name type="scientific">Microcoleus anatoxicus PTRS2</name>
    <dbReference type="NCBI Taxonomy" id="2705321"/>
    <lineage>
        <taxon>Bacteria</taxon>
        <taxon>Bacillati</taxon>
        <taxon>Cyanobacteriota</taxon>
        <taxon>Cyanophyceae</taxon>
        <taxon>Oscillatoriophycideae</taxon>
        <taxon>Oscillatoriales</taxon>
        <taxon>Microcoleaceae</taxon>
        <taxon>Microcoleus</taxon>
        <taxon>Microcoleus anatoxicus</taxon>
    </lineage>
</organism>
<accession>A0ABU8YWR0</accession>
<protein>
    <submittedName>
        <fullName evidence="2">IS200/IS605 family transposase</fullName>
    </submittedName>
</protein>
<keyword evidence="3" id="KW-1185">Reference proteome</keyword>
<sequence length="137" mass="15909">MASLSKKDLEYRHESNAVSLINMHFVFIPKRRKAVLVGKVAERLQEIIFEVVVENRWKIIALEIMPDHVHLLLNVKPVDSASFVMQRVKGRASSYLRKEFPELLKLPTLWTPSYFVGSVGNVSTETVRKYIEEQRNK</sequence>
<dbReference type="InterPro" id="IPR002686">
    <property type="entry name" value="Transposase_17"/>
</dbReference>
<reference evidence="2 3" key="1">
    <citation type="journal article" date="2020" name="Harmful Algae">
        <title>Molecular and morphological characterization of a novel dihydroanatoxin-a producing Microcoleus species (cyanobacteria) from the Russian River, California, USA.</title>
        <authorList>
            <person name="Conklin K.Y."/>
            <person name="Stancheva R."/>
            <person name="Otten T.G."/>
            <person name="Fadness R."/>
            <person name="Boyer G.L."/>
            <person name="Read B."/>
            <person name="Zhang X."/>
            <person name="Sheath R.G."/>
        </authorList>
    </citation>
    <scope>NUCLEOTIDE SEQUENCE [LARGE SCALE GENOMIC DNA]</scope>
    <source>
        <strain evidence="2 3">PTRS2</strain>
    </source>
</reference>
<dbReference type="SMART" id="SM01321">
    <property type="entry name" value="Y1_Tnp"/>
    <property type="match status" value="1"/>
</dbReference>
<name>A0ABU8YWR0_9CYAN</name>
<dbReference type="SUPFAM" id="SSF143422">
    <property type="entry name" value="Transposase IS200-like"/>
    <property type="match status" value="1"/>
</dbReference>
<proteinExistence type="predicted"/>
<evidence type="ECO:0000259" key="1">
    <source>
        <dbReference type="SMART" id="SM01321"/>
    </source>
</evidence>
<evidence type="ECO:0000313" key="3">
    <source>
        <dbReference type="Proteomes" id="UP001384579"/>
    </source>
</evidence>
<feature type="domain" description="Transposase IS200-like" evidence="1">
    <location>
        <begin position="18"/>
        <end position="134"/>
    </location>
</feature>
<dbReference type="PANTHER" id="PTHR33360">
    <property type="entry name" value="TRANSPOSASE FOR INSERTION SEQUENCE ELEMENT IS200"/>
    <property type="match status" value="1"/>
</dbReference>
<dbReference type="NCBIfam" id="NF033573">
    <property type="entry name" value="transpos_IS200"/>
    <property type="match status" value="1"/>
</dbReference>
<comment type="caution">
    <text evidence="2">The sequence shown here is derived from an EMBL/GenBank/DDBJ whole genome shotgun (WGS) entry which is preliminary data.</text>
</comment>
<dbReference type="InterPro" id="IPR036515">
    <property type="entry name" value="Transposase_17_sf"/>
</dbReference>
<dbReference type="Gene3D" id="3.30.70.1290">
    <property type="entry name" value="Transposase IS200-like"/>
    <property type="match status" value="1"/>
</dbReference>
<dbReference type="Proteomes" id="UP001384579">
    <property type="component" value="Unassembled WGS sequence"/>
</dbReference>
<dbReference type="EMBL" id="JBBLXS010000736">
    <property type="protein sequence ID" value="MEK0188735.1"/>
    <property type="molecule type" value="Genomic_DNA"/>
</dbReference>
<gene>
    <name evidence="2" type="primary">tnpA</name>
    <name evidence="2" type="ORF">WMG39_28385</name>
</gene>
<dbReference type="Pfam" id="PF01797">
    <property type="entry name" value="Y1_Tnp"/>
    <property type="match status" value="1"/>
</dbReference>